<proteinExistence type="predicted"/>
<keyword evidence="2" id="KW-0378">Hydrolase</keyword>
<feature type="domain" description="AB hydrolase-1" evidence="1">
    <location>
        <begin position="59"/>
        <end position="308"/>
    </location>
</feature>
<dbReference type="SUPFAM" id="SSF53474">
    <property type="entry name" value="alpha/beta-Hydrolases"/>
    <property type="match status" value="1"/>
</dbReference>
<reference evidence="2 3" key="2">
    <citation type="submission" date="2020-03" db="EMBL/GenBank/DDBJ databases">
        <title>Kangsaoukella pontilimi gen. nov., sp. nov., a new member of the family Rhodobacteraceae isolated from a tidal mudflat.</title>
        <authorList>
            <person name="Kim I.S."/>
        </authorList>
    </citation>
    <scope>NUCLEOTIDE SEQUENCE [LARGE SCALE GENOMIC DNA]</scope>
    <source>
        <strain evidence="2 3">GH1-50</strain>
    </source>
</reference>
<reference evidence="2 3" key="1">
    <citation type="submission" date="2019-12" db="EMBL/GenBank/DDBJ databases">
        <authorList>
            <person name="Lee S.D."/>
        </authorList>
    </citation>
    <scope>NUCLEOTIDE SEQUENCE [LARGE SCALE GENOMIC DNA]</scope>
    <source>
        <strain evidence="2 3">GH1-50</strain>
    </source>
</reference>
<sequence length="321" mass="34153">MLTTTLFLLAAVIALALFVDRRADLREAEIEARFPPEGRIVQVDGRDVHVVVRGEGPDLVLIHGAGANFRDMDMTLADELSTRYRVFMVDRPGHGWTAAGAPFSGAFATAGESPRSQANILSRAVAELGAENPIVLGHSFGGAVAMAWALEAEAAALVILSGVTLPWPGEVDISYRVIGSALGGAVLAPLGAAFVPRSYVADVLESTFHPQSPPPDYLSRAGIPLAIRTATLRANNRQVNTLRPKVVDQAGDYDRLTLPIEILHGTADRTVFADIHAEPLAERLPNAELTLLDGQGHMPHHSVPGTIIEAIDRAAARAGLR</sequence>
<evidence type="ECO:0000259" key="1">
    <source>
        <dbReference type="Pfam" id="PF12697"/>
    </source>
</evidence>
<dbReference type="InterPro" id="IPR000073">
    <property type="entry name" value="AB_hydrolase_1"/>
</dbReference>
<keyword evidence="3" id="KW-1185">Reference proteome</keyword>
<organism evidence="2 3">
    <name type="scientific">Kangsaoukella pontilimi</name>
    <dbReference type="NCBI Taxonomy" id="2691042"/>
    <lineage>
        <taxon>Bacteria</taxon>
        <taxon>Pseudomonadati</taxon>
        <taxon>Pseudomonadota</taxon>
        <taxon>Alphaproteobacteria</taxon>
        <taxon>Rhodobacterales</taxon>
        <taxon>Paracoccaceae</taxon>
        <taxon>Kangsaoukella</taxon>
    </lineage>
</organism>
<accession>A0A7C9ND16</accession>
<dbReference type="GO" id="GO:0016787">
    <property type="term" value="F:hydrolase activity"/>
    <property type="evidence" value="ECO:0007669"/>
    <property type="project" value="UniProtKB-KW"/>
</dbReference>
<comment type="caution">
    <text evidence="2">The sequence shown here is derived from an EMBL/GenBank/DDBJ whole genome shotgun (WGS) entry which is preliminary data.</text>
</comment>
<dbReference type="Pfam" id="PF12697">
    <property type="entry name" value="Abhydrolase_6"/>
    <property type="match status" value="1"/>
</dbReference>
<dbReference type="PRINTS" id="PR00111">
    <property type="entry name" value="ABHYDROLASE"/>
</dbReference>
<dbReference type="RefSeq" id="WP_160762999.1">
    <property type="nucleotide sequence ID" value="NZ_WUPT01000001.1"/>
</dbReference>
<evidence type="ECO:0000313" key="3">
    <source>
        <dbReference type="Proteomes" id="UP000480350"/>
    </source>
</evidence>
<dbReference type="EMBL" id="WUPT01000001">
    <property type="protein sequence ID" value="MXQ07099.1"/>
    <property type="molecule type" value="Genomic_DNA"/>
</dbReference>
<dbReference type="Proteomes" id="UP000480350">
    <property type="component" value="Unassembled WGS sequence"/>
</dbReference>
<name>A0A7C9ND16_9RHOB</name>
<dbReference type="AlphaFoldDB" id="A0A7C9ND16"/>
<dbReference type="PANTHER" id="PTHR46438:SF11">
    <property type="entry name" value="LIPASE-RELATED"/>
    <property type="match status" value="1"/>
</dbReference>
<evidence type="ECO:0000313" key="2">
    <source>
        <dbReference type="EMBL" id="MXQ07099.1"/>
    </source>
</evidence>
<dbReference type="Gene3D" id="3.40.50.1820">
    <property type="entry name" value="alpha/beta hydrolase"/>
    <property type="match status" value="1"/>
</dbReference>
<protein>
    <submittedName>
        <fullName evidence="2">Alpha/beta fold hydrolase</fullName>
    </submittedName>
</protein>
<dbReference type="PANTHER" id="PTHR46438">
    <property type="entry name" value="ALPHA/BETA-HYDROLASES SUPERFAMILY PROTEIN"/>
    <property type="match status" value="1"/>
</dbReference>
<gene>
    <name evidence="2" type="ORF">GQ651_04500</name>
</gene>
<dbReference type="InterPro" id="IPR029058">
    <property type="entry name" value="AB_hydrolase_fold"/>
</dbReference>